<feature type="transmembrane region" description="Helical" evidence="2">
    <location>
        <begin position="12"/>
        <end position="32"/>
    </location>
</feature>
<dbReference type="AlphaFoldDB" id="A0A2M8VQU3"/>
<dbReference type="PANTHER" id="PTHR33219:SF14">
    <property type="entry name" value="PROTEIN COFACTOR ASSEMBLY OF COMPLEX C SUBUNIT B CCB3, CHLOROPLASTIC-RELATED"/>
    <property type="match status" value="1"/>
</dbReference>
<evidence type="ECO:0000256" key="2">
    <source>
        <dbReference type="SAM" id="Phobius"/>
    </source>
</evidence>
<keyword evidence="2" id="KW-0812">Transmembrane</keyword>
<evidence type="ECO:0000313" key="3">
    <source>
        <dbReference type="EMBL" id="PJI79838.1"/>
    </source>
</evidence>
<accession>A0A2M8VQU3</accession>
<name>A0A2M8VQU3_9BURK</name>
<sequence length="189" mass="20484">MIYQIANLLLQALVSIIGGACLIRCYMQFFHINLGRAGGYQISGYLLSLTNWIIMPLRKVLPSIGRLDSASLVAAYLIALCKIGVLWFLSGAPVMVGSVLLMSAFELLNLFLSGVIGAVFVSIILSWFAATSMVYYFVAALTEPLLQPFRNALPKIGMIDLSPLVLLIAVQILQVLVASVQTTLLSMVS</sequence>
<dbReference type="OrthoDB" id="9806665at2"/>
<keyword evidence="2" id="KW-0472">Membrane</keyword>
<comment type="similarity">
    <text evidence="1">Belongs to the YggT family.</text>
</comment>
<dbReference type="Proteomes" id="UP000229366">
    <property type="component" value="Unassembled WGS sequence"/>
</dbReference>
<keyword evidence="2" id="KW-1133">Transmembrane helix</keyword>
<evidence type="ECO:0000313" key="4">
    <source>
        <dbReference type="Proteomes" id="UP000229366"/>
    </source>
</evidence>
<evidence type="ECO:0000256" key="1">
    <source>
        <dbReference type="ARBA" id="ARBA00010894"/>
    </source>
</evidence>
<dbReference type="EMBL" id="PGTX01000002">
    <property type="protein sequence ID" value="PJI79838.1"/>
    <property type="molecule type" value="Genomic_DNA"/>
</dbReference>
<reference evidence="3 4" key="1">
    <citation type="submission" date="2017-11" db="EMBL/GenBank/DDBJ databases">
        <title>Genomic Encyclopedia of Type Strains, Phase III (KMG-III): the genomes of soil and plant-associated and newly described type strains.</title>
        <authorList>
            <person name="Whitman W."/>
        </authorList>
    </citation>
    <scope>NUCLEOTIDE SEQUENCE [LARGE SCALE GENOMIC DNA]</scope>
    <source>
        <strain evidence="3 4">UB-Domo-W1</strain>
    </source>
</reference>
<dbReference type="PANTHER" id="PTHR33219">
    <property type="entry name" value="YLMG HOMOLOG PROTEIN 2, CHLOROPLASTIC"/>
    <property type="match status" value="1"/>
</dbReference>
<protein>
    <submittedName>
        <fullName evidence="3">YggT family protein</fullName>
    </submittedName>
</protein>
<organism evidence="3 4">
    <name type="scientific">Polynucleobacter brandtiae</name>
    <dbReference type="NCBI Taxonomy" id="1938816"/>
    <lineage>
        <taxon>Bacteria</taxon>
        <taxon>Pseudomonadati</taxon>
        <taxon>Pseudomonadota</taxon>
        <taxon>Betaproteobacteria</taxon>
        <taxon>Burkholderiales</taxon>
        <taxon>Burkholderiaceae</taxon>
        <taxon>Polynucleobacter</taxon>
    </lineage>
</organism>
<dbReference type="RefSeq" id="WP_100379190.1">
    <property type="nucleotide sequence ID" value="NZ_CBCSBW010000002.1"/>
</dbReference>
<proteinExistence type="inferred from homology"/>
<feature type="transmembrane region" description="Helical" evidence="2">
    <location>
        <begin position="110"/>
        <end position="138"/>
    </location>
</feature>
<dbReference type="InterPro" id="IPR003425">
    <property type="entry name" value="CCB3/YggT"/>
</dbReference>
<feature type="transmembrane region" description="Helical" evidence="2">
    <location>
        <begin position="69"/>
        <end position="90"/>
    </location>
</feature>
<dbReference type="GO" id="GO:0016020">
    <property type="term" value="C:membrane"/>
    <property type="evidence" value="ECO:0007669"/>
    <property type="project" value="InterPro"/>
</dbReference>
<comment type="caution">
    <text evidence="3">The sequence shown here is derived from an EMBL/GenBank/DDBJ whole genome shotgun (WGS) entry which is preliminary data.</text>
</comment>
<dbReference type="Pfam" id="PF02325">
    <property type="entry name" value="CCB3_YggT"/>
    <property type="match status" value="2"/>
</dbReference>
<keyword evidence="4" id="KW-1185">Reference proteome</keyword>
<feature type="transmembrane region" description="Helical" evidence="2">
    <location>
        <begin position="159"/>
        <end position="180"/>
    </location>
</feature>
<gene>
    <name evidence="3" type="ORF">B0G85_0816</name>
</gene>
<feature type="transmembrane region" description="Helical" evidence="2">
    <location>
        <begin position="38"/>
        <end position="57"/>
    </location>
</feature>